<organism evidence="2 3">
    <name type="scientific">Flexibacter flexilis DSM 6793</name>
    <dbReference type="NCBI Taxonomy" id="927664"/>
    <lineage>
        <taxon>Bacteria</taxon>
        <taxon>Pseudomonadati</taxon>
        <taxon>Bacteroidota</taxon>
        <taxon>Cytophagia</taxon>
        <taxon>Cytophagales</taxon>
        <taxon>Flexibacteraceae</taxon>
        <taxon>Flexibacter</taxon>
    </lineage>
</organism>
<feature type="signal peptide" evidence="1">
    <location>
        <begin position="1"/>
        <end position="20"/>
    </location>
</feature>
<reference evidence="2 3" key="1">
    <citation type="submission" date="2016-10" db="EMBL/GenBank/DDBJ databases">
        <authorList>
            <person name="de Groot N.N."/>
        </authorList>
    </citation>
    <scope>NUCLEOTIDE SEQUENCE [LARGE SCALE GENOMIC DNA]</scope>
    <source>
        <strain evidence="2 3">DSM 6793</strain>
    </source>
</reference>
<name>A0A1I1NPC4_9BACT</name>
<gene>
    <name evidence="2" type="ORF">SAMN05421780_1157</name>
</gene>
<proteinExistence type="predicted"/>
<dbReference type="Proteomes" id="UP000199514">
    <property type="component" value="Unassembled WGS sequence"/>
</dbReference>
<evidence type="ECO:0000313" key="3">
    <source>
        <dbReference type="Proteomes" id="UP000199514"/>
    </source>
</evidence>
<dbReference type="STRING" id="927664.SAMN05421780_1157"/>
<accession>A0A1I1NPC4</accession>
<keyword evidence="3" id="KW-1185">Reference proteome</keyword>
<feature type="chain" id="PRO_5011715758" evidence="1">
    <location>
        <begin position="21"/>
        <end position="295"/>
    </location>
</feature>
<dbReference type="PROSITE" id="PS51257">
    <property type="entry name" value="PROKAR_LIPOPROTEIN"/>
    <property type="match status" value="1"/>
</dbReference>
<dbReference type="AlphaFoldDB" id="A0A1I1NPC4"/>
<dbReference type="RefSeq" id="WP_091516527.1">
    <property type="nucleotide sequence ID" value="NZ_FOLE01000015.1"/>
</dbReference>
<sequence length="295" mass="33182">MNRAVLLTAFLAFLFTSFSGCDIINPEQKEPAYLEIDTFSFDNNGYGMPIQRITDAWVYVNSKYIGTYELPAKRIPIIPNEDGSAATVWIDAGVYVDGIRTQRVAYPFYSRSTHSVQFIKGQTAKLTPSYKFTPTKVLVEDGFEGVTGFAIKKGKESTVPLEFVANTDNYPENGEQYAIMRAAKDSVETLQMLQTDSTVIPSYKPTYLEMSYKCSMPIGVGIYVQSTSTHQYIYGLTLNATANQWKRVYVYLGDEMYPESYSHETGSLFQFVILGKSDGAQEHFIAVDNLRLVQM</sequence>
<dbReference type="EMBL" id="FOLE01000015">
    <property type="protein sequence ID" value="SFC96613.1"/>
    <property type="molecule type" value="Genomic_DNA"/>
</dbReference>
<dbReference type="OrthoDB" id="1491784at2"/>
<evidence type="ECO:0000313" key="2">
    <source>
        <dbReference type="EMBL" id="SFC96613.1"/>
    </source>
</evidence>
<protein>
    <submittedName>
        <fullName evidence="2">Uncharacterized protein</fullName>
    </submittedName>
</protein>
<keyword evidence="1" id="KW-0732">Signal</keyword>
<evidence type="ECO:0000256" key="1">
    <source>
        <dbReference type="SAM" id="SignalP"/>
    </source>
</evidence>